<comment type="caution">
    <text evidence="1">The sequence shown here is derived from an EMBL/GenBank/DDBJ whole genome shotgun (WGS) entry which is preliminary data.</text>
</comment>
<sequence length="61" mass="7201">MCNNWRVESTRQATPPYIRVYKMAACIHSFRFLLQSLCLVLSALQRKEKCLPARMCTRPRL</sequence>
<gene>
    <name evidence="1" type="ORF">M9458_058156</name>
</gene>
<keyword evidence="2" id="KW-1185">Reference proteome</keyword>
<protein>
    <submittedName>
        <fullName evidence="1">Uncharacterized protein</fullName>
    </submittedName>
</protein>
<accession>A0ABD0MA69</accession>
<organism evidence="1 2">
    <name type="scientific">Cirrhinus mrigala</name>
    <name type="common">Mrigala</name>
    <dbReference type="NCBI Taxonomy" id="683832"/>
    <lineage>
        <taxon>Eukaryota</taxon>
        <taxon>Metazoa</taxon>
        <taxon>Chordata</taxon>
        <taxon>Craniata</taxon>
        <taxon>Vertebrata</taxon>
        <taxon>Euteleostomi</taxon>
        <taxon>Actinopterygii</taxon>
        <taxon>Neopterygii</taxon>
        <taxon>Teleostei</taxon>
        <taxon>Ostariophysi</taxon>
        <taxon>Cypriniformes</taxon>
        <taxon>Cyprinidae</taxon>
        <taxon>Labeoninae</taxon>
        <taxon>Labeonini</taxon>
        <taxon>Cirrhinus</taxon>
    </lineage>
</organism>
<evidence type="ECO:0000313" key="2">
    <source>
        <dbReference type="Proteomes" id="UP001529510"/>
    </source>
</evidence>
<dbReference type="AlphaFoldDB" id="A0ABD0MA69"/>
<proteinExistence type="predicted"/>
<dbReference type="EMBL" id="JAMKFB020000915">
    <property type="protein sequence ID" value="KAL0146525.1"/>
    <property type="molecule type" value="Genomic_DNA"/>
</dbReference>
<evidence type="ECO:0000313" key="1">
    <source>
        <dbReference type="EMBL" id="KAL0146525.1"/>
    </source>
</evidence>
<reference evidence="1 2" key="1">
    <citation type="submission" date="2024-05" db="EMBL/GenBank/DDBJ databases">
        <title>Genome sequencing and assembly of Indian major carp, Cirrhinus mrigala (Hamilton, 1822).</title>
        <authorList>
            <person name="Mohindra V."/>
            <person name="Chowdhury L.M."/>
            <person name="Lal K."/>
            <person name="Jena J.K."/>
        </authorList>
    </citation>
    <scope>NUCLEOTIDE SEQUENCE [LARGE SCALE GENOMIC DNA]</scope>
    <source>
        <strain evidence="1">CM1030</strain>
        <tissue evidence="1">Blood</tissue>
    </source>
</reference>
<dbReference type="Proteomes" id="UP001529510">
    <property type="component" value="Unassembled WGS sequence"/>
</dbReference>
<name>A0ABD0MA69_CIRMR</name>
<feature type="non-terminal residue" evidence="1">
    <location>
        <position position="61"/>
    </location>
</feature>